<gene>
    <name evidence="1" type="ORF">M6B38_233365</name>
</gene>
<dbReference type="AlphaFoldDB" id="A0AAX6DQM3"/>
<protein>
    <submittedName>
        <fullName evidence="1">RING finger protein 10</fullName>
    </submittedName>
</protein>
<evidence type="ECO:0000313" key="2">
    <source>
        <dbReference type="Proteomes" id="UP001140949"/>
    </source>
</evidence>
<name>A0AAX6DQM3_IRIPA</name>
<keyword evidence="2" id="KW-1185">Reference proteome</keyword>
<comment type="caution">
    <text evidence="1">The sequence shown here is derived from an EMBL/GenBank/DDBJ whole genome shotgun (WGS) entry which is preliminary data.</text>
</comment>
<evidence type="ECO:0000313" key="1">
    <source>
        <dbReference type="EMBL" id="KAJ6793985.1"/>
    </source>
</evidence>
<organism evidence="1 2">
    <name type="scientific">Iris pallida</name>
    <name type="common">Sweet iris</name>
    <dbReference type="NCBI Taxonomy" id="29817"/>
    <lineage>
        <taxon>Eukaryota</taxon>
        <taxon>Viridiplantae</taxon>
        <taxon>Streptophyta</taxon>
        <taxon>Embryophyta</taxon>
        <taxon>Tracheophyta</taxon>
        <taxon>Spermatophyta</taxon>
        <taxon>Magnoliopsida</taxon>
        <taxon>Liliopsida</taxon>
        <taxon>Asparagales</taxon>
        <taxon>Iridaceae</taxon>
        <taxon>Iridoideae</taxon>
        <taxon>Irideae</taxon>
        <taxon>Iris</taxon>
    </lineage>
</organism>
<reference evidence="1" key="1">
    <citation type="journal article" date="2023" name="GigaByte">
        <title>Genome assembly of the bearded iris, Iris pallida Lam.</title>
        <authorList>
            <person name="Bruccoleri R.E."/>
            <person name="Oakeley E.J."/>
            <person name="Faust A.M.E."/>
            <person name="Altorfer M."/>
            <person name="Dessus-Babus S."/>
            <person name="Burckhardt D."/>
            <person name="Oertli M."/>
            <person name="Naumann U."/>
            <person name="Petersen F."/>
            <person name="Wong J."/>
        </authorList>
    </citation>
    <scope>NUCLEOTIDE SEQUENCE</scope>
    <source>
        <strain evidence="1">GSM-AAB239-AS_SAM_17_03QT</strain>
    </source>
</reference>
<reference evidence="1" key="2">
    <citation type="submission" date="2023-04" db="EMBL/GenBank/DDBJ databases">
        <authorList>
            <person name="Bruccoleri R.E."/>
            <person name="Oakeley E.J."/>
            <person name="Faust A.-M."/>
            <person name="Dessus-Babus S."/>
            <person name="Altorfer M."/>
            <person name="Burckhardt D."/>
            <person name="Oertli M."/>
            <person name="Naumann U."/>
            <person name="Petersen F."/>
            <person name="Wong J."/>
        </authorList>
    </citation>
    <scope>NUCLEOTIDE SEQUENCE</scope>
    <source>
        <strain evidence="1">GSM-AAB239-AS_SAM_17_03QT</strain>
        <tissue evidence="1">Leaf</tissue>
    </source>
</reference>
<sequence>MLCSAPSLLLSSDSLCPDSETSSYGDTSFVSQDEYHCFAIVIRTLVLQKILAFGTQNTDILLAR</sequence>
<dbReference type="EMBL" id="JANAVB010042618">
    <property type="protein sequence ID" value="KAJ6793985.1"/>
    <property type="molecule type" value="Genomic_DNA"/>
</dbReference>
<proteinExistence type="predicted"/>
<dbReference type="Proteomes" id="UP001140949">
    <property type="component" value="Unassembled WGS sequence"/>
</dbReference>
<accession>A0AAX6DQM3</accession>